<dbReference type="EMBL" id="LT960614">
    <property type="protein sequence ID" value="SON55469.1"/>
    <property type="molecule type" value="Genomic_DNA"/>
</dbReference>
<dbReference type="NCBIfam" id="TIGR00494">
    <property type="entry name" value="crcB"/>
    <property type="match status" value="1"/>
</dbReference>
<dbReference type="OrthoDB" id="9806299at2"/>
<dbReference type="PANTHER" id="PTHR28259">
    <property type="entry name" value="FLUORIDE EXPORT PROTEIN 1-RELATED"/>
    <property type="match status" value="1"/>
</dbReference>
<comment type="subcellular location">
    <subcellularLocation>
        <location evidence="1 12">Cell membrane</location>
        <topology evidence="1 12">Multi-pass membrane protein</topology>
    </subcellularLocation>
</comment>
<sequence length="127" mass="12953">MSPLHLLLVALGGAIGATGRHLLGIAVMRLVGPGFPWGTFAANVIGSFVMGAFIELWALKFGGAQPIRLFVAVGMLGGFTTFSSFSLDAVTLYERGAMLPAAGYVLGSVVASLAALFAGLAIVRALA</sequence>
<dbReference type="NCBIfam" id="NF010805">
    <property type="entry name" value="PRK14209.1"/>
    <property type="match status" value="1"/>
</dbReference>
<evidence type="ECO:0000256" key="2">
    <source>
        <dbReference type="ARBA" id="ARBA00022475"/>
    </source>
</evidence>
<keyword evidence="9 12" id="KW-0407">Ion channel</keyword>
<keyword evidence="12" id="KW-0813">Transport</keyword>
<feature type="binding site" evidence="12">
    <location>
        <position position="80"/>
    </location>
    <ligand>
        <name>Na(+)</name>
        <dbReference type="ChEBI" id="CHEBI:29101"/>
        <note>structural</note>
    </ligand>
</feature>
<reference evidence="14" key="1">
    <citation type="submission" date="2017-09" db="EMBL/GenBank/DDBJ databases">
        <title>Genome sequence of Nannocystis excedens DSM 71.</title>
        <authorList>
            <person name="Blom J."/>
        </authorList>
    </citation>
    <scope>NUCLEOTIDE SEQUENCE [LARGE SCALE GENOMIC DNA]</scope>
    <source>
        <strain evidence="14">type strain: E19</strain>
    </source>
</reference>
<dbReference type="GO" id="GO:0005886">
    <property type="term" value="C:plasma membrane"/>
    <property type="evidence" value="ECO:0007669"/>
    <property type="project" value="UniProtKB-SubCell"/>
</dbReference>
<dbReference type="Proteomes" id="UP000223606">
    <property type="component" value="Chromosome 1"/>
</dbReference>
<gene>
    <name evidence="12" type="primary">fluC</name>
    <name evidence="12" type="synonym">crcB</name>
    <name evidence="13" type="ORF">HDIA_1928</name>
</gene>
<keyword evidence="2 12" id="KW-1003">Cell membrane</keyword>
<comment type="activity regulation">
    <text evidence="12">Na(+) is not transported, but it plays an essential structural role and its presence is essential for fluoride channel function.</text>
</comment>
<evidence type="ECO:0000256" key="10">
    <source>
        <dbReference type="ARBA" id="ARBA00035120"/>
    </source>
</evidence>
<dbReference type="NCBIfam" id="NF010791">
    <property type="entry name" value="PRK14195.1"/>
    <property type="match status" value="1"/>
</dbReference>
<evidence type="ECO:0000256" key="8">
    <source>
        <dbReference type="ARBA" id="ARBA00023136"/>
    </source>
</evidence>
<dbReference type="GO" id="GO:0046872">
    <property type="term" value="F:metal ion binding"/>
    <property type="evidence" value="ECO:0007669"/>
    <property type="project" value="UniProtKB-KW"/>
</dbReference>
<evidence type="ECO:0000313" key="14">
    <source>
        <dbReference type="Proteomes" id="UP000223606"/>
    </source>
</evidence>
<dbReference type="Pfam" id="PF02537">
    <property type="entry name" value="CRCB"/>
    <property type="match status" value="1"/>
</dbReference>
<evidence type="ECO:0000256" key="3">
    <source>
        <dbReference type="ARBA" id="ARBA00022519"/>
    </source>
</evidence>
<dbReference type="GO" id="GO:0140114">
    <property type="term" value="P:cellular detoxification of fluoride"/>
    <property type="evidence" value="ECO:0007669"/>
    <property type="project" value="UniProtKB-UniRule"/>
</dbReference>
<evidence type="ECO:0000256" key="7">
    <source>
        <dbReference type="ARBA" id="ARBA00023065"/>
    </source>
</evidence>
<evidence type="ECO:0000256" key="6">
    <source>
        <dbReference type="ARBA" id="ARBA00023053"/>
    </source>
</evidence>
<keyword evidence="12" id="KW-0479">Metal-binding</keyword>
<dbReference type="PANTHER" id="PTHR28259:SF1">
    <property type="entry name" value="FLUORIDE EXPORT PROTEIN 1-RELATED"/>
    <property type="match status" value="1"/>
</dbReference>
<name>A0A2C9D5N5_9HYPH</name>
<evidence type="ECO:0000256" key="12">
    <source>
        <dbReference type="HAMAP-Rule" id="MF_00454"/>
    </source>
</evidence>
<dbReference type="KEGG" id="hdi:HDIA_1928"/>
<comment type="function">
    <text evidence="12">Fluoride-specific ion channel. Important for reducing fluoride concentration in the cell, thus reducing its toxicity.</text>
</comment>
<keyword evidence="5 12" id="KW-1133">Transmembrane helix</keyword>
<keyword evidence="8 12" id="KW-0472">Membrane</keyword>
<dbReference type="RefSeq" id="WP_099555976.1">
    <property type="nucleotide sequence ID" value="NZ_LT960614.1"/>
</dbReference>
<keyword evidence="7 12" id="KW-0406">Ion transport</keyword>
<organism evidence="13 14">
    <name type="scientific">Hartmannibacter diazotrophicus</name>
    <dbReference type="NCBI Taxonomy" id="1482074"/>
    <lineage>
        <taxon>Bacteria</taxon>
        <taxon>Pseudomonadati</taxon>
        <taxon>Pseudomonadota</taxon>
        <taxon>Alphaproteobacteria</taxon>
        <taxon>Hyphomicrobiales</taxon>
        <taxon>Pleomorphomonadaceae</taxon>
        <taxon>Hartmannibacter</taxon>
    </lineage>
</organism>
<protein>
    <recommendedName>
        <fullName evidence="12">Fluoride-specific ion channel FluC</fullName>
    </recommendedName>
</protein>
<dbReference type="HAMAP" id="MF_00454">
    <property type="entry name" value="FluC"/>
    <property type="match status" value="1"/>
</dbReference>
<comment type="catalytic activity">
    <reaction evidence="11">
        <text>fluoride(in) = fluoride(out)</text>
        <dbReference type="Rhea" id="RHEA:76159"/>
        <dbReference type="ChEBI" id="CHEBI:17051"/>
    </reaction>
    <physiologicalReaction direction="left-to-right" evidence="11">
        <dbReference type="Rhea" id="RHEA:76160"/>
    </physiologicalReaction>
</comment>
<evidence type="ECO:0000256" key="5">
    <source>
        <dbReference type="ARBA" id="ARBA00022989"/>
    </source>
</evidence>
<evidence type="ECO:0000256" key="9">
    <source>
        <dbReference type="ARBA" id="ARBA00023303"/>
    </source>
</evidence>
<keyword evidence="14" id="KW-1185">Reference proteome</keyword>
<dbReference type="InterPro" id="IPR003691">
    <property type="entry name" value="FluC"/>
</dbReference>
<keyword evidence="6 12" id="KW-0915">Sodium</keyword>
<evidence type="ECO:0000256" key="4">
    <source>
        <dbReference type="ARBA" id="ARBA00022692"/>
    </source>
</evidence>
<feature type="binding site" evidence="12">
    <location>
        <position position="77"/>
    </location>
    <ligand>
        <name>Na(+)</name>
        <dbReference type="ChEBI" id="CHEBI:29101"/>
        <note>structural</note>
    </ligand>
</feature>
<feature type="transmembrane region" description="Helical" evidence="12">
    <location>
        <begin position="40"/>
        <end position="59"/>
    </location>
</feature>
<dbReference type="GO" id="GO:0062054">
    <property type="term" value="F:fluoride channel activity"/>
    <property type="evidence" value="ECO:0007669"/>
    <property type="project" value="UniProtKB-UniRule"/>
</dbReference>
<comment type="similarity">
    <text evidence="10 12">Belongs to the fluoride channel Fluc/FEX (TC 1.A.43) family.</text>
</comment>
<feature type="transmembrane region" description="Helical" evidence="12">
    <location>
        <begin position="66"/>
        <end position="85"/>
    </location>
</feature>
<keyword evidence="4 12" id="KW-0812">Transmembrane</keyword>
<evidence type="ECO:0000256" key="1">
    <source>
        <dbReference type="ARBA" id="ARBA00004651"/>
    </source>
</evidence>
<keyword evidence="3" id="KW-0997">Cell inner membrane</keyword>
<accession>A0A2C9D5N5</accession>
<dbReference type="NCBIfam" id="NF010794">
    <property type="entry name" value="PRK14198.1"/>
    <property type="match status" value="1"/>
</dbReference>
<evidence type="ECO:0000313" key="13">
    <source>
        <dbReference type="EMBL" id="SON55469.1"/>
    </source>
</evidence>
<dbReference type="AlphaFoldDB" id="A0A2C9D5N5"/>
<proteinExistence type="inferred from homology"/>
<evidence type="ECO:0000256" key="11">
    <source>
        <dbReference type="ARBA" id="ARBA00035585"/>
    </source>
</evidence>
<feature type="transmembrane region" description="Helical" evidence="12">
    <location>
        <begin position="97"/>
        <end position="123"/>
    </location>
</feature>